<comment type="caution">
    <text evidence="2">The sequence shown here is derived from an EMBL/GenBank/DDBJ whole genome shotgun (WGS) entry which is preliminary data.</text>
</comment>
<dbReference type="AlphaFoldDB" id="A0A420XQX3"/>
<name>A0A420XQX3_9ACTN</name>
<evidence type="ECO:0008006" key="4">
    <source>
        <dbReference type="Google" id="ProtNLM"/>
    </source>
</evidence>
<feature type="compositionally biased region" description="Polar residues" evidence="1">
    <location>
        <begin position="97"/>
        <end position="106"/>
    </location>
</feature>
<organism evidence="2 3">
    <name type="scientific">Motilibacter peucedani</name>
    <dbReference type="NCBI Taxonomy" id="598650"/>
    <lineage>
        <taxon>Bacteria</taxon>
        <taxon>Bacillati</taxon>
        <taxon>Actinomycetota</taxon>
        <taxon>Actinomycetes</taxon>
        <taxon>Motilibacterales</taxon>
        <taxon>Motilibacteraceae</taxon>
        <taxon>Motilibacter</taxon>
    </lineage>
</organism>
<proteinExistence type="predicted"/>
<dbReference type="EMBL" id="RBWV01000011">
    <property type="protein sequence ID" value="RKS75693.1"/>
    <property type="molecule type" value="Genomic_DNA"/>
</dbReference>
<gene>
    <name evidence="2" type="ORF">CLV35_2170</name>
</gene>
<evidence type="ECO:0000313" key="3">
    <source>
        <dbReference type="Proteomes" id="UP000281955"/>
    </source>
</evidence>
<accession>A0A420XQX3</accession>
<dbReference type="InParanoid" id="A0A420XQX3"/>
<reference evidence="2 3" key="1">
    <citation type="submission" date="2018-10" db="EMBL/GenBank/DDBJ databases">
        <title>Genomic Encyclopedia of Archaeal and Bacterial Type Strains, Phase II (KMG-II): from individual species to whole genera.</title>
        <authorList>
            <person name="Goeker M."/>
        </authorList>
    </citation>
    <scope>NUCLEOTIDE SEQUENCE [LARGE SCALE GENOMIC DNA]</scope>
    <source>
        <strain evidence="2 3">RP-AC37</strain>
    </source>
</reference>
<dbReference type="Proteomes" id="UP000281955">
    <property type="component" value="Unassembled WGS sequence"/>
</dbReference>
<feature type="region of interest" description="Disordered" evidence="1">
    <location>
        <begin position="92"/>
        <end position="115"/>
    </location>
</feature>
<dbReference type="PROSITE" id="PS51257">
    <property type="entry name" value="PROKAR_LIPOPROTEIN"/>
    <property type="match status" value="1"/>
</dbReference>
<keyword evidence="3" id="KW-1185">Reference proteome</keyword>
<sequence>MRTTASSTRRRLVAGGAVSLALVGTLTACGSVDDKLAARDAMHNLRDAKAASFTLDLDDPKGELVSVATSADDERAARLAEDAVIRVTIDPAGDTTLGESSKQGATPSPDPVESLKKSGTLELVWSDGSTQVAAVRLVDGVLFARLDPQAWEKATGSALPLDAATAPQFATVVDGLKAGKWLKLDLAGAYAKAKAAGLLDSVAGATGTTPQALDPGALRALGRDLVDAADLTTDVSQDGDKTLVKYQVDVKKSLLAALDVVTEPQYSTLFGRSISASELTQARTSIGKLPDGTPVTGTATVESKHLTRATVDLAGIAKLSQDAKASAITTAKLVVDIDDSPKAVSSPDAGDTVALDTLVDMALAAAKGGMGGAFSGSTGLTG</sequence>
<dbReference type="OrthoDB" id="9833788at2"/>
<evidence type="ECO:0000313" key="2">
    <source>
        <dbReference type="EMBL" id="RKS75693.1"/>
    </source>
</evidence>
<protein>
    <recommendedName>
        <fullName evidence="4">Lipoprotein</fullName>
    </recommendedName>
</protein>
<dbReference type="RefSeq" id="WP_147431937.1">
    <property type="nucleotide sequence ID" value="NZ_RBWV01000011.1"/>
</dbReference>
<evidence type="ECO:0000256" key="1">
    <source>
        <dbReference type="SAM" id="MobiDB-lite"/>
    </source>
</evidence>